<comment type="caution">
    <text evidence="2">The sequence shown here is derived from an EMBL/GenBank/DDBJ whole genome shotgun (WGS) entry which is preliminary data.</text>
</comment>
<proteinExistence type="predicted"/>
<dbReference type="Pfam" id="PF22552">
    <property type="entry name" value="TY-Chap3"/>
    <property type="match status" value="1"/>
</dbReference>
<accession>A0A934K7R9</accession>
<name>A0A934K7R9_9BACT</name>
<protein>
    <recommendedName>
        <fullName evidence="1">TY-Chap N-terminal domain-containing protein</fullName>
    </recommendedName>
</protein>
<gene>
    <name evidence="2" type="ORF">JF888_08860</name>
</gene>
<evidence type="ECO:0000313" key="3">
    <source>
        <dbReference type="Proteomes" id="UP000620075"/>
    </source>
</evidence>
<feature type="domain" description="TY-Chap N-terminal" evidence="1">
    <location>
        <begin position="88"/>
        <end position="177"/>
    </location>
</feature>
<sequence length="212" mass="23611">MSDVQLRPDADGEAAFCCPECDQKCVPRAIRSGVRWIFACPDHGLIDNWSEAAPRVRGCEGATGSMNPEERLWLLERAFDEYGRSPLDQDYMVIEQLGRPDHYVQFMHHGDDSVLLAEVSSREWGGSPSDGSLAPESVQVLAELGFTGGGPLKNYRRDGIADRTPIELAAMAERLFVVAYGPSADFEVSIQFKCDEALHRLFLRLMFEQARG</sequence>
<dbReference type="AlphaFoldDB" id="A0A934K7R9"/>
<dbReference type="Proteomes" id="UP000620075">
    <property type="component" value="Unassembled WGS sequence"/>
</dbReference>
<evidence type="ECO:0000313" key="2">
    <source>
        <dbReference type="EMBL" id="MBJ7603281.1"/>
    </source>
</evidence>
<organism evidence="2 3">
    <name type="scientific">Candidatus Dormiibacter inghamiae</name>
    <dbReference type="NCBI Taxonomy" id="3127013"/>
    <lineage>
        <taxon>Bacteria</taxon>
        <taxon>Bacillati</taxon>
        <taxon>Candidatus Dormiibacterota</taxon>
        <taxon>Candidatus Dormibacteria</taxon>
        <taxon>Candidatus Dormibacterales</taxon>
        <taxon>Candidatus Dormibacteraceae</taxon>
        <taxon>Candidatus Dormiibacter</taxon>
    </lineage>
</organism>
<dbReference type="EMBL" id="JAEKNQ010000035">
    <property type="protein sequence ID" value="MBJ7603281.1"/>
    <property type="molecule type" value="Genomic_DNA"/>
</dbReference>
<evidence type="ECO:0000259" key="1">
    <source>
        <dbReference type="Pfam" id="PF22552"/>
    </source>
</evidence>
<dbReference type="RefSeq" id="WP_338179042.1">
    <property type="nucleotide sequence ID" value="NZ_JAEKNQ010000035.1"/>
</dbReference>
<dbReference type="InterPro" id="IPR054344">
    <property type="entry name" value="TY-Chap_N"/>
</dbReference>
<reference evidence="2 3" key="1">
    <citation type="submission" date="2020-10" db="EMBL/GenBank/DDBJ databases">
        <title>Ca. Dormibacterota MAGs.</title>
        <authorList>
            <person name="Montgomery K."/>
        </authorList>
    </citation>
    <scope>NUCLEOTIDE SEQUENCE [LARGE SCALE GENOMIC DNA]</scope>
    <source>
        <strain evidence="2">SC8811_S16_3</strain>
    </source>
</reference>